<evidence type="ECO:0000313" key="2">
    <source>
        <dbReference type="Proteomes" id="UP000190198"/>
    </source>
</evidence>
<dbReference type="EMBL" id="MPRK01000138">
    <property type="protein sequence ID" value="OOZ39142.1"/>
    <property type="molecule type" value="Genomic_DNA"/>
</dbReference>
<keyword evidence="2" id="KW-1185">Reference proteome</keyword>
<gene>
    <name evidence="1" type="ORF">BOW52_07590</name>
</gene>
<reference evidence="1 2" key="1">
    <citation type="submission" date="2016-11" db="EMBL/GenBank/DDBJ databases">
        <title>Mixed transmission modes and dynamic genome evolution in an obligate animal-bacterial symbiosis.</title>
        <authorList>
            <person name="Russell S.L."/>
            <person name="Corbett-Detig R.B."/>
            <person name="Cavanaugh C.M."/>
        </authorList>
    </citation>
    <scope>NUCLEOTIDE SEQUENCE [LARGE SCALE GENOMIC DNA]</scope>
    <source>
        <strain evidence="1">Sp-SM6</strain>
    </source>
</reference>
<dbReference type="AlphaFoldDB" id="A0A1T2L245"/>
<accession>A0A1T2L245</accession>
<comment type="caution">
    <text evidence="1">The sequence shown here is derived from an EMBL/GenBank/DDBJ whole genome shotgun (WGS) entry which is preliminary data.</text>
</comment>
<proteinExistence type="predicted"/>
<name>A0A1T2L245_9GAMM</name>
<evidence type="ECO:0000313" key="1">
    <source>
        <dbReference type="EMBL" id="OOZ39142.1"/>
    </source>
</evidence>
<sequence length="120" mass="12087">MEVYNGSGIIVGEAGNPSGSYTWDNTIDNTGTILAGEDVAIGIYGDAEYNGSGSSGSNTLNLGAPGFIAGDIVLDEEANVDVTLTSGASHSVSWTFEDDFSGGAAGPRSVSISEDSQACL</sequence>
<dbReference type="Proteomes" id="UP000190198">
    <property type="component" value="Unassembled WGS sequence"/>
</dbReference>
<organism evidence="1 2">
    <name type="scientific">Solemya elarraichensis gill symbiont</name>
    <dbReference type="NCBI Taxonomy" id="1918949"/>
    <lineage>
        <taxon>Bacteria</taxon>
        <taxon>Pseudomonadati</taxon>
        <taxon>Pseudomonadota</taxon>
        <taxon>Gammaproteobacteria</taxon>
        <taxon>sulfur-oxidizing symbionts</taxon>
    </lineage>
</organism>
<protein>
    <submittedName>
        <fullName evidence="1">Uncharacterized protein</fullName>
    </submittedName>
</protein>